<feature type="non-terminal residue" evidence="1">
    <location>
        <position position="59"/>
    </location>
</feature>
<comment type="caution">
    <text evidence="1">The sequence shown here is derived from an EMBL/GenBank/DDBJ whole genome shotgun (WGS) entry which is preliminary data.</text>
</comment>
<proteinExistence type="predicted"/>
<organism evidence="1 2">
    <name type="scientific">Escherichia coli</name>
    <dbReference type="NCBI Taxonomy" id="562"/>
    <lineage>
        <taxon>Bacteria</taxon>
        <taxon>Pseudomonadati</taxon>
        <taxon>Pseudomonadota</taxon>
        <taxon>Gammaproteobacteria</taxon>
        <taxon>Enterobacterales</taxon>
        <taxon>Enterobacteriaceae</taxon>
        <taxon>Escherichia</taxon>
    </lineage>
</organism>
<dbReference type="EMBL" id="WTRX01000473">
    <property type="protein sequence ID" value="MWU34553.1"/>
    <property type="molecule type" value="Genomic_DNA"/>
</dbReference>
<evidence type="ECO:0000313" key="1">
    <source>
        <dbReference type="EMBL" id="MWU34553.1"/>
    </source>
</evidence>
<dbReference type="AlphaFoldDB" id="A0AAW9XAD2"/>
<dbReference type="Proteomes" id="UP000441160">
    <property type="component" value="Unassembled WGS sequence"/>
</dbReference>
<gene>
    <name evidence="1" type="ORF">GP944_28700</name>
</gene>
<sequence>MKRSDWAERPERSNLALLRLMTWLSLRLGRPFGRVLLRLIALYFVAASPAARGASRDYL</sequence>
<protein>
    <submittedName>
        <fullName evidence="1">Acyl-CoA synthetase</fullName>
    </submittedName>
</protein>
<accession>A0AAW9XAD2</accession>
<evidence type="ECO:0000313" key="2">
    <source>
        <dbReference type="Proteomes" id="UP000441160"/>
    </source>
</evidence>
<name>A0AAW9XAD2_ECOLX</name>
<reference evidence="1 2" key="1">
    <citation type="submission" date="2019-12" db="EMBL/GenBank/DDBJ databases">
        <title>Enteriobacteria Tanzani isolates_8377-8380.</title>
        <authorList>
            <person name="Subbiah M."/>
            <person name="Call D."/>
        </authorList>
    </citation>
    <scope>NUCLEOTIDE SEQUENCE [LARGE SCALE GENOMIC DNA]</scope>
    <source>
        <strain evidence="1 2">8378wB3</strain>
    </source>
</reference>